<name>A0ABX5SRP7_9MICO</name>
<accession>A0ABX5SRP7</accession>
<dbReference type="Proteomes" id="UP000295748">
    <property type="component" value="Chromosome"/>
</dbReference>
<proteinExistence type="predicted"/>
<feature type="transmembrane region" description="Helical" evidence="1">
    <location>
        <begin position="48"/>
        <end position="74"/>
    </location>
</feature>
<feature type="transmembrane region" description="Helical" evidence="1">
    <location>
        <begin position="132"/>
        <end position="154"/>
    </location>
</feature>
<sequence length="235" mass="24740">MADRPDARAEVGPRLLHPVEVRGARVAYAKATALRMASSPHSMIAMTLVLWAISSNVVTPVLGAVVGLGICAYVERHHRAEAWAFIPRRRQHPGRDEPALWSAAGKLLPLCALAWALGAYVSVLGVREAPTLAGPIAVGALAALALAELAALLWDRLAPRDRRVDAAPAVVATTSVVGSLLVLATGIVTILDRSSWEQSGFLVGAGVLVAYVTLLLLLRLVPRSIRCVPASVLPA</sequence>
<feature type="transmembrane region" description="Helical" evidence="1">
    <location>
        <begin position="200"/>
        <end position="221"/>
    </location>
</feature>
<gene>
    <name evidence="2" type="ORF">E4K62_01850</name>
</gene>
<dbReference type="EMBL" id="CP038266">
    <property type="protein sequence ID" value="QBR87545.1"/>
    <property type="molecule type" value="Genomic_DNA"/>
</dbReference>
<feature type="transmembrane region" description="Helical" evidence="1">
    <location>
        <begin position="99"/>
        <end position="120"/>
    </location>
</feature>
<protein>
    <submittedName>
        <fullName evidence="2">Uncharacterized protein</fullName>
    </submittedName>
</protein>
<dbReference type="RefSeq" id="WP_135063012.1">
    <property type="nucleotide sequence ID" value="NZ_CP038266.1"/>
</dbReference>
<evidence type="ECO:0000313" key="3">
    <source>
        <dbReference type="Proteomes" id="UP000295748"/>
    </source>
</evidence>
<keyword evidence="3" id="KW-1185">Reference proteome</keyword>
<reference evidence="2 3" key="1">
    <citation type="submission" date="2019-03" db="EMBL/GenBank/DDBJ databases">
        <authorList>
            <person name="Dong K."/>
        </authorList>
    </citation>
    <scope>NUCLEOTIDE SEQUENCE [LARGE SCALE GENOMIC DNA]</scope>
    <source>
        <strain evidence="3">dk512</strain>
    </source>
</reference>
<keyword evidence="1" id="KW-0812">Transmembrane</keyword>
<evidence type="ECO:0000313" key="2">
    <source>
        <dbReference type="EMBL" id="QBR87545.1"/>
    </source>
</evidence>
<feature type="transmembrane region" description="Helical" evidence="1">
    <location>
        <begin position="166"/>
        <end position="188"/>
    </location>
</feature>
<organism evidence="2 3">
    <name type="scientific">Microbacterium wangchenii</name>
    <dbReference type="NCBI Taxonomy" id="2541726"/>
    <lineage>
        <taxon>Bacteria</taxon>
        <taxon>Bacillati</taxon>
        <taxon>Actinomycetota</taxon>
        <taxon>Actinomycetes</taxon>
        <taxon>Micrococcales</taxon>
        <taxon>Microbacteriaceae</taxon>
        <taxon>Microbacterium</taxon>
    </lineage>
</organism>
<evidence type="ECO:0000256" key="1">
    <source>
        <dbReference type="SAM" id="Phobius"/>
    </source>
</evidence>
<keyword evidence="1" id="KW-1133">Transmembrane helix</keyword>
<keyword evidence="1" id="KW-0472">Membrane</keyword>